<dbReference type="PANTHER" id="PTHR43214">
    <property type="entry name" value="TWO-COMPONENT RESPONSE REGULATOR"/>
    <property type="match status" value="1"/>
</dbReference>
<dbReference type="SUPFAM" id="SSF46894">
    <property type="entry name" value="C-terminal effector domain of the bipartite response regulators"/>
    <property type="match status" value="1"/>
</dbReference>
<feature type="domain" description="Response regulatory" evidence="5">
    <location>
        <begin position="3"/>
        <end position="119"/>
    </location>
</feature>
<evidence type="ECO:0000256" key="2">
    <source>
        <dbReference type="ARBA" id="ARBA00023125"/>
    </source>
</evidence>
<protein>
    <submittedName>
        <fullName evidence="7">Response regulator</fullName>
    </submittedName>
</protein>
<reference evidence="7" key="1">
    <citation type="journal article" date="1995" name="J. Mol. Evol.">
        <title>Response regulators of bacterial signal transduction systems: selective domain shuffling during evolution.</title>
        <authorList>
            <person name="Pao G.M."/>
            <person name="Saier M.H. Jr."/>
        </authorList>
    </citation>
    <scope>NUCLEOTIDE SEQUENCE</scope>
</reference>
<dbReference type="CDD" id="cd17535">
    <property type="entry name" value="REC_NarL-like"/>
    <property type="match status" value="1"/>
</dbReference>
<dbReference type="PANTHER" id="PTHR43214:SF43">
    <property type="entry name" value="TWO-COMPONENT RESPONSE REGULATOR"/>
    <property type="match status" value="1"/>
</dbReference>
<dbReference type="Pfam" id="PF00196">
    <property type="entry name" value="GerE"/>
    <property type="match status" value="1"/>
</dbReference>
<dbReference type="InterPro" id="IPR016032">
    <property type="entry name" value="Sig_transdc_resp-reg_C-effctor"/>
</dbReference>
<dbReference type="CDD" id="cd06170">
    <property type="entry name" value="LuxR_C_like"/>
    <property type="match status" value="1"/>
</dbReference>
<organism evidence="6 7">
    <name type="scientific">Derxia gummosa DSM 723</name>
    <dbReference type="NCBI Taxonomy" id="1121388"/>
    <lineage>
        <taxon>Bacteria</taxon>
        <taxon>Pseudomonadati</taxon>
        <taxon>Pseudomonadota</taxon>
        <taxon>Betaproteobacteria</taxon>
        <taxon>Burkholderiales</taxon>
        <taxon>Alcaligenaceae</taxon>
        <taxon>Derxia</taxon>
    </lineage>
</organism>
<sequence length="213" mass="22825">MIRLMLVDDHAVVRAGYRRLLDAESWCRVVAEAADGDEAYARLLDGGIDVAIVDLSLRGGSGLDAIRRMLAREPALRVLVLSMHDGASHATQALRAGALGYMTKRSEPEAIFDAIRGVALGRRMLAAEIAQTLARAAIDGDDLASRLTLREFEVLRLLAAGEPSARVADLLHLSPKTVLNHLSAIRQKLGAQSDLHLFRIAASHGLVEPVAGG</sequence>
<name>A0A8B6X1Q7_9BURK</name>
<reference evidence="7" key="2">
    <citation type="submission" date="2025-08" db="UniProtKB">
        <authorList>
            <consortium name="RefSeq"/>
        </authorList>
    </citation>
    <scope>IDENTIFICATION</scope>
</reference>
<dbReference type="PROSITE" id="PS50043">
    <property type="entry name" value="HTH_LUXR_2"/>
    <property type="match status" value="1"/>
</dbReference>
<feature type="domain" description="HTH luxR-type" evidence="4">
    <location>
        <begin position="140"/>
        <end position="205"/>
    </location>
</feature>
<proteinExistence type="predicted"/>
<dbReference type="PROSITE" id="PS50110">
    <property type="entry name" value="RESPONSE_REGULATORY"/>
    <property type="match status" value="1"/>
</dbReference>
<dbReference type="PRINTS" id="PR00038">
    <property type="entry name" value="HTHLUXR"/>
</dbReference>
<dbReference type="Proteomes" id="UP000675920">
    <property type="component" value="Unplaced"/>
</dbReference>
<keyword evidence="6" id="KW-1185">Reference proteome</keyword>
<feature type="modified residue" description="4-aspartylphosphate" evidence="3">
    <location>
        <position position="54"/>
    </location>
</feature>
<evidence type="ECO:0000313" key="6">
    <source>
        <dbReference type="Proteomes" id="UP000675920"/>
    </source>
</evidence>
<dbReference type="RefSeq" id="WP_028310421.1">
    <property type="nucleotide sequence ID" value="NZ_AXWS01000007.1"/>
</dbReference>
<dbReference type="SUPFAM" id="SSF52172">
    <property type="entry name" value="CheY-like"/>
    <property type="match status" value="1"/>
</dbReference>
<dbReference type="GO" id="GO:0006355">
    <property type="term" value="P:regulation of DNA-templated transcription"/>
    <property type="evidence" value="ECO:0007669"/>
    <property type="project" value="InterPro"/>
</dbReference>
<evidence type="ECO:0000259" key="4">
    <source>
        <dbReference type="PROSITE" id="PS50043"/>
    </source>
</evidence>
<dbReference type="SMART" id="SM00448">
    <property type="entry name" value="REC"/>
    <property type="match status" value="1"/>
</dbReference>
<evidence type="ECO:0000313" key="7">
    <source>
        <dbReference type="RefSeq" id="WP_028310421.1"/>
    </source>
</evidence>
<dbReference type="Pfam" id="PF00072">
    <property type="entry name" value="Response_reg"/>
    <property type="match status" value="1"/>
</dbReference>
<accession>A0A8B6X1Q7</accession>
<dbReference type="SMART" id="SM00421">
    <property type="entry name" value="HTH_LUXR"/>
    <property type="match status" value="1"/>
</dbReference>
<evidence type="ECO:0000256" key="3">
    <source>
        <dbReference type="PROSITE-ProRule" id="PRU00169"/>
    </source>
</evidence>
<dbReference type="InterPro" id="IPR001789">
    <property type="entry name" value="Sig_transdc_resp-reg_receiver"/>
</dbReference>
<dbReference type="Gene3D" id="3.40.50.2300">
    <property type="match status" value="1"/>
</dbReference>
<dbReference type="GO" id="GO:0000160">
    <property type="term" value="P:phosphorelay signal transduction system"/>
    <property type="evidence" value="ECO:0007669"/>
    <property type="project" value="InterPro"/>
</dbReference>
<dbReference type="AlphaFoldDB" id="A0A8B6X1Q7"/>
<keyword evidence="1 3" id="KW-0597">Phosphoprotein</keyword>
<dbReference type="PROSITE" id="PS00622">
    <property type="entry name" value="HTH_LUXR_1"/>
    <property type="match status" value="1"/>
</dbReference>
<dbReference type="InterPro" id="IPR000792">
    <property type="entry name" value="Tscrpt_reg_LuxR_C"/>
</dbReference>
<dbReference type="InterPro" id="IPR011006">
    <property type="entry name" value="CheY-like_superfamily"/>
</dbReference>
<evidence type="ECO:0000256" key="1">
    <source>
        <dbReference type="ARBA" id="ARBA00022553"/>
    </source>
</evidence>
<dbReference type="InterPro" id="IPR058245">
    <property type="entry name" value="NreC/VraR/RcsB-like_REC"/>
</dbReference>
<dbReference type="GO" id="GO:0003677">
    <property type="term" value="F:DNA binding"/>
    <property type="evidence" value="ECO:0007669"/>
    <property type="project" value="UniProtKB-KW"/>
</dbReference>
<dbReference type="InterPro" id="IPR039420">
    <property type="entry name" value="WalR-like"/>
</dbReference>
<keyword evidence="2" id="KW-0238">DNA-binding</keyword>
<evidence type="ECO:0000259" key="5">
    <source>
        <dbReference type="PROSITE" id="PS50110"/>
    </source>
</evidence>